<sequence>MNIRSICILKSIIFYRIIVFRSIYFIFLLCKRFYMRLCIFVLCIYFSSRSIVLVPLLSIRIINSIC</sequence>
<keyword evidence="1" id="KW-1133">Transmembrane helix</keyword>
<evidence type="ECO:0000313" key="2">
    <source>
        <dbReference type="EMBL" id="DAE29167.1"/>
    </source>
</evidence>
<organism evidence="2">
    <name type="scientific">virus sp. ctx9V1</name>
    <dbReference type="NCBI Taxonomy" id="2828001"/>
    <lineage>
        <taxon>Viruses</taxon>
    </lineage>
</organism>
<evidence type="ECO:0000256" key="1">
    <source>
        <dbReference type="SAM" id="Phobius"/>
    </source>
</evidence>
<protein>
    <submittedName>
        <fullName evidence="2">Uncharacterized protein</fullName>
    </submittedName>
</protein>
<name>A0A8S5RCV4_9VIRU</name>
<reference evidence="2" key="1">
    <citation type="journal article" date="2021" name="Proc. Natl. Acad. Sci. U.S.A.">
        <title>A Catalog of Tens of Thousands of Viruses from Human Metagenomes Reveals Hidden Associations with Chronic Diseases.</title>
        <authorList>
            <person name="Tisza M.J."/>
            <person name="Buck C.B."/>
        </authorList>
    </citation>
    <scope>NUCLEOTIDE SEQUENCE</scope>
    <source>
        <strain evidence="2">Ctx9V1</strain>
    </source>
</reference>
<dbReference type="EMBL" id="BK059093">
    <property type="protein sequence ID" value="DAE29167.1"/>
    <property type="molecule type" value="Genomic_DNA"/>
</dbReference>
<accession>A0A8S5RCV4</accession>
<feature type="transmembrane region" description="Helical" evidence="1">
    <location>
        <begin position="12"/>
        <end position="30"/>
    </location>
</feature>
<proteinExistence type="predicted"/>
<keyword evidence="1" id="KW-0472">Membrane</keyword>
<feature type="transmembrane region" description="Helical" evidence="1">
    <location>
        <begin position="37"/>
        <end position="57"/>
    </location>
</feature>
<keyword evidence="1" id="KW-0812">Transmembrane</keyword>